<feature type="transmembrane region" description="Helical" evidence="1">
    <location>
        <begin position="278"/>
        <end position="298"/>
    </location>
</feature>
<comment type="caution">
    <text evidence="2">The sequence shown here is derived from an EMBL/GenBank/DDBJ whole genome shotgun (WGS) entry which is preliminary data.</text>
</comment>
<evidence type="ECO:0008006" key="4">
    <source>
        <dbReference type="Google" id="ProtNLM"/>
    </source>
</evidence>
<sequence>MIGFSVILKTSIDSDVPQSKTCTLAEMPGVLILSNGTCSALPSGSSVVIESLHVTFIWIFNGLQIFGFIALTTLTLTAFFSSHIKRAATWYTFMIGWIFWCISYFALIGQQTGDCPGFGFCLFQAALIYAGPPANACASLAILLQLRLSMNFDLYGSGNQKWQSIMLIAAPPVVYILVFIATLVYGLLNAAEVQRDPTGMYCNLANGIPTKIIRTFRMLYKNRSALRSLQAQRRSSVPVTMIVRISIFSFLPILALGLSVFAVVLTNGGSTENILSNIMTASLSGAAALIFGTQQDLLHAMIFCRRRKVKTVPNETAAQKGVSICVSVSVEDKDIV</sequence>
<reference evidence="2" key="1">
    <citation type="submission" date="2022-08" db="EMBL/GenBank/DDBJ databases">
        <title>A Global Phylogenomic Analysis of the Shiitake Genus Lentinula.</title>
        <authorList>
            <consortium name="DOE Joint Genome Institute"/>
            <person name="Sierra-Patev S."/>
            <person name="Min B."/>
            <person name="Naranjo-Ortiz M."/>
            <person name="Looney B."/>
            <person name="Konkel Z."/>
            <person name="Slot J.C."/>
            <person name="Sakamoto Y."/>
            <person name="Steenwyk J.L."/>
            <person name="Rokas A."/>
            <person name="Carro J."/>
            <person name="Camarero S."/>
            <person name="Ferreira P."/>
            <person name="Molpeceres G."/>
            <person name="Ruiz-Duenas F.J."/>
            <person name="Serrano A."/>
            <person name="Henrissat B."/>
            <person name="Drula E."/>
            <person name="Hughes K.W."/>
            <person name="Mata J.L."/>
            <person name="Ishikawa N.K."/>
            <person name="Vargas-Isla R."/>
            <person name="Ushijima S."/>
            <person name="Smith C.A."/>
            <person name="Ahrendt S."/>
            <person name="Andreopoulos W."/>
            <person name="He G."/>
            <person name="Labutti K."/>
            <person name="Lipzen A."/>
            <person name="Ng V."/>
            <person name="Riley R."/>
            <person name="Sandor L."/>
            <person name="Barry K."/>
            <person name="Martinez A.T."/>
            <person name="Xiao Y."/>
            <person name="Gibbons J.G."/>
            <person name="Terashima K."/>
            <person name="Grigoriev I.V."/>
            <person name="Hibbett D.S."/>
        </authorList>
    </citation>
    <scope>NUCLEOTIDE SEQUENCE</scope>
    <source>
        <strain evidence="2">RHP3577 ss4</strain>
    </source>
</reference>
<dbReference type="Proteomes" id="UP001150217">
    <property type="component" value="Unassembled WGS sequence"/>
</dbReference>
<evidence type="ECO:0000256" key="1">
    <source>
        <dbReference type="SAM" id="Phobius"/>
    </source>
</evidence>
<evidence type="ECO:0000313" key="3">
    <source>
        <dbReference type="Proteomes" id="UP001150217"/>
    </source>
</evidence>
<feature type="transmembrane region" description="Helical" evidence="1">
    <location>
        <begin position="241"/>
        <end position="266"/>
    </location>
</feature>
<protein>
    <recommendedName>
        <fullName evidence="4">G-protein coupled receptors family 2 profile 2 domain-containing protein</fullName>
    </recommendedName>
</protein>
<feature type="transmembrane region" description="Helical" evidence="1">
    <location>
        <begin position="88"/>
        <end position="110"/>
    </location>
</feature>
<organism evidence="2 3">
    <name type="scientific">Lentinula lateritia</name>
    <dbReference type="NCBI Taxonomy" id="40482"/>
    <lineage>
        <taxon>Eukaryota</taxon>
        <taxon>Fungi</taxon>
        <taxon>Dikarya</taxon>
        <taxon>Basidiomycota</taxon>
        <taxon>Agaricomycotina</taxon>
        <taxon>Agaricomycetes</taxon>
        <taxon>Agaricomycetidae</taxon>
        <taxon>Agaricales</taxon>
        <taxon>Marasmiineae</taxon>
        <taxon>Omphalotaceae</taxon>
        <taxon>Lentinula</taxon>
    </lineage>
</organism>
<feature type="transmembrane region" description="Helical" evidence="1">
    <location>
        <begin position="122"/>
        <end position="144"/>
    </location>
</feature>
<keyword evidence="1" id="KW-0812">Transmembrane</keyword>
<gene>
    <name evidence="2" type="ORF">C8R41DRAFT_439625</name>
</gene>
<feature type="transmembrane region" description="Helical" evidence="1">
    <location>
        <begin position="165"/>
        <end position="188"/>
    </location>
</feature>
<keyword evidence="1" id="KW-1133">Transmembrane helix</keyword>
<evidence type="ECO:0000313" key="2">
    <source>
        <dbReference type="EMBL" id="KAJ4486507.1"/>
    </source>
</evidence>
<proteinExistence type="predicted"/>
<keyword evidence="1" id="KW-0472">Membrane</keyword>
<feature type="transmembrane region" description="Helical" evidence="1">
    <location>
        <begin position="56"/>
        <end position="81"/>
    </location>
</feature>
<dbReference type="EMBL" id="JANVFT010000050">
    <property type="protein sequence ID" value="KAJ4486507.1"/>
    <property type="molecule type" value="Genomic_DNA"/>
</dbReference>
<name>A0ABQ8VBW1_9AGAR</name>
<keyword evidence="3" id="KW-1185">Reference proteome</keyword>
<accession>A0ABQ8VBW1</accession>